<proteinExistence type="inferred from homology"/>
<dbReference type="GO" id="GO:0005737">
    <property type="term" value="C:cytoplasm"/>
    <property type="evidence" value="ECO:0007669"/>
    <property type="project" value="UniProtKB-SubCell"/>
</dbReference>
<dbReference type="InterPro" id="IPR003783">
    <property type="entry name" value="Regulatory_RecX"/>
</dbReference>
<keyword evidence="10" id="KW-1185">Reference proteome</keyword>
<evidence type="ECO:0000313" key="9">
    <source>
        <dbReference type="EMBL" id="RBW68139.1"/>
    </source>
</evidence>
<organism evidence="9 10">
    <name type="scientific">Bacillus taeanensis</name>
    <dbReference type="NCBI Taxonomy" id="273032"/>
    <lineage>
        <taxon>Bacteria</taxon>
        <taxon>Bacillati</taxon>
        <taxon>Bacillota</taxon>
        <taxon>Bacilli</taxon>
        <taxon>Bacillales</taxon>
        <taxon>Bacillaceae</taxon>
        <taxon>Bacillus</taxon>
    </lineage>
</organism>
<comment type="caution">
    <text evidence="9">The sequence shown here is derived from an EMBL/GenBank/DDBJ whole genome shotgun (WGS) entry which is preliminary data.</text>
</comment>
<gene>
    <name evidence="5" type="primary">recX</name>
    <name evidence="9" type="ORF">DS031_18140</name>
</gene>
<evidence type="ECO:0000256" key="3">
    <source>
        <dbReference type="ARBA" id="ARBA00018111"/>
    </source>
</evidence>
<dbReference type="Gene3D" id="1.10.10.10">
    <property type="entry name" value="Winged helix-like DNA-binding domain superfamily/Winged helix DNA-binding domain"/>
    <property type="match status" value="4"/>
</dbReference>
<name>A0A366XTQ9_9BACI</name>
<dbReference type="HAMAP" id="MF_01114">
    <property type="entry name" value="RecX"/>
    <property type="match status" value="1"/>
</dbReference>
<protein>
    <recommendedName>
        <fullName evidence="3 5">Regulatory protein RecX</fullName>
    </recommendedName>
</protein>
<comment type="function">
    <text evidence="5">Modulates RecA activity.</text>
</comment>
<dbReference type="GO" id="GO:0006282">
    <property type="term" value="P:regulation of DNA repair"/>
    <property type="evidence" value="ECO:0007669"/>
    <property type="project" value="UniProtKB-UniRule"/>
</dbReference>
<dbReference type="Proteomes" id="UP000253314">
    <property type="component" value="Unassembled WGS sequence"/>
</dbReference>
<accession>A0A366XTQ9</accession>
<evidence type="ECO:0000256" key="2">
    <source>
        <dbReference type="ARBA" id="ARBA00009695"/>
    </source>
</evidence>
<comment type="subcellular location">
    <subcellularLocation>
        <location evidence="1 5">Cytoplasm</location>
    </subcellularLocation>
</comment>
<evidence type="ECO:0000259" key="8">
    <source>
        <dbReference type="Pfam" id="PF21982"/>
    </source>
</evidence>
<feature type="domain" description="RecX third three-helical" evidence="7">
    <location>
        <begin position="159"/>
        <end position="206"/>
    </location>
</feature>
<dbReference type="PANTHER" id="PTHR33602">
    <property type="entry name" value="REGULATORY PROTEIN RECX FAMILY PROTEIN"/>
    <property type="match status" value="1"/>
</dbReference>
<feature type="domain" description="RecX first three-helical" evidence="8">
    <location>
        <begin position="66"/>
        <end position="105"/>
    </location>
</feature>
<dbReference type="Pfam" id="PF21981">
    <property type="entry name" value="RecX_HTH3"/>
    <property type="match status" value="2"/>
</dbReference>
<feature type="domain" description="RecX second three-helical" evidence="6">
    <location>
        <begin position="112"/>
        <end position="153"/>
    </location>
</feature>
<dbReference type="InterPro" id="IPR036388">
    <property type="entry name" value="WH-like_DNA-bd_sf"/>
</dbReference>
<dbReference type="InterPro" id="IPR053924">
    <property type="entry name" value="RecX_HTH_2nd"/>
</dbReference>
<evidence type="ECO:0000313" key="10">
    <source>
        <dbReference type="Proteomes" id="UP000253314"/>
    </source>
</evidence>
<evidence type="ECO:0000256" key="1">
    <source>
        <dbReference type="ARBA" id="ARBA00004496"/>
    </source>
</evidence>
<dbReference type="RefSeq" id="WP_113807474.1">
    <property type="nucleotide sequence ID" value="NZ_QOCW01000024.1"/>
</dbReference>
<evidence type="ECO:0000259" key="6">
    <source>
        <dbReference type="Pfam" id="PF02631"/>
    </source>
</evidence>
<dbReference type="Pfam" id="PF21982">
    <property type="entry name" value="RecX_HTH1"/>
    <property type="match status" value="1"/>
</dbReference>
<dbReference type="AlphaFoldDB" id="A0A366XTQ9"/>
<sequence>MVVISKITTQKNNEERFNIFITRGGKEEFAFGVDQDVLIKFGLRKGLEIDEQEIHEVLFEDEIKKAVNLAVQFLSYRMRSEKEVRDYLQKKEISEEAVPQVIEKLLYYNYLDDLEFAKAFVRTRKRTTVKGPYLIRQELIEKGISEDNLVKALKEYSFEEQVDNAFQFAEKKQKQASKTSASAFKQKMNGTLRGKGFSGEVIEIVLNELPEQDENEEWEALKKQGIKAHNRYKKYTGFEYERRMKQYLYGKGFPFPLIERFLNEEEE</sequence>
<evidence type="ECO:0000256" key="5">
    <source>
        <dbReference type="HAMAP-Rule" id="MF_01114"/>
    </source>
</evidence>
<comment type="similarity">
    <text evidence="2 5">Belongs to the RecX family.</text>
</comment>
<reference evidence="9 10" key="1">
    <citation type="submission" date="2018-07" db="EMBL/GenBank/DDBJ databases">
        <title>Lottiidibacillus patelloidae gen. nov., sp. nov., isolated from the intestinal tract of a marine limpet and the reclassification of B. taeanensis BH030017T, B. algicola KMM 3737T and B. hwajinpoensis SW-72T as genus Lottiidibacillus.</title>
        <authorList>
            <person name="Liu R."/>
            <person name="Huang Z."/>
        </authorList>
    </citation>
    <scope>NUCLEOTIDE SEQUENCE [LARGE SCALE GENOMIC DNA]</scope>
    <source>
        <strain evidence="9 10">BH030017</strain>
    </source>
</reference>
<dbReference type="EMBL" id="QOCW01000024">
    <property type="protein sequence ID" value="RBW68139.1"/>
    <property type="molecule type" value="Genomic_DNA"/>
</dbReference>
<dbReference type="Pfam" id="PF02631">
    <property type="entry name" value="RecX_HTH2"/>
    <property type="match status" value="1"/>
</dbReference>
<keyword evidence="4 5" id="KW-0963">Cytoplasm</keyword>
<evidence type="ECO:0000259" key="7">
    <source>
        <dbReference type="Pfam" id="PF21981"/>
    </source>
</evidence>
<dbReference type="InterPro" id="IPR053925">
    <property type="entry name" value="RecX_HTH_3rd"/>
</dbReference>
<evidence type="ECO:0000256" key="4">
    <source>
        <dbReference type="ARBA" id="ARBA00022490"/>
    </source>
</evidence>
<dbReference type="OrthoDB" id="5421057at2"/>
<dbReference type="PANTHER" id="PTHR33602:SF1">
    <property type="entry name" value="REGULATORY PROTEIN RECX FAMILY PROTEIN"/>
    <property type="match status" value="1"/>
</dbReference>
<feature type="domain" description="RecX third three-helical" evidence="7">
    <location>
        <begin position="216"/>
        <end position="262"/>
    </location>
</feature>
<dbReference type="NCBIfam" id="NF010733">
    <property type="entry name" value="PRK14135.1"/>
    <property type="match status" value="1"/>
</dbReference>
<dbReference type="InterPro" id="IPR053926">
    <property type="entry name" value="RecX_HTH_1st"/>
</dbReference>